<dbReference type="OrthoDB" id="18453at2759"/>
<evidence type="ECO:0000259" key="7">
    <source>
        <dbReference type="PROSITE" id="PS50261"/>
    </source>
</evidence>
<feature type="transmembrane region" description="Helical" evidence="6">
    <location>
        <begin position="159"/>
        <end position="179"/>
    </location>
</feature>
<feature type="domain" description="G-protein coupled receptors family 2 profile 2" evidence="7">
    <location>
        <begin position="50"/>
        <end position="232"/>
    </location>
</feature>
<dbReference type="GO" id="GO:0005886">
    <property type="term" value="C:plasma membrane"/>
    <property type="evidence" value="ECO:0007669"/>
    <property type="project" value="TreeGrafter"/>
</dbReference>
<keyword evidence="2 6" id="KW-0812">Transmembrane</keyword>
<feature type="compositionally biased region" description="Basic and acidic residues" evidence="5">
    <location>
        <begin position="553"/>
        <end position="563"/>
    </location>
</feature>
<feature type="region of interest" description="Disordered" evidence="5">
    <location>
        <begin position="310"/>
        <end position="339"/>
    </location>
</feature>
<comment type="caution">
    <text evidence="8">The sequence shown here is derived from an EMBL/GenBank/DDBJ whole genome shotgun (WGS) entry which is preliminary data.</text>
</comment>
<dbReference type="GO" id="GO:0007166">
    <property type="term" value="P:cell surface receptor signaling pathway"/>
    <property type="evidence" value="ECO:0007669"/>
    <property type="project" value="InterPro"/>
</dbReference>
<dbReference type="AlphaFoldDB" id="A0A9N9Z3U9"/>
<sequence length="569" mass="62811">MDVLSTGIEMPTLVPSMSVPPTKILPQIPTSEYPNIPASEHMTPDQMVTLTVLERTGGCISLVATMAIFVAFAMFPCVRNVQNTFIVFASVSNVGASIASVIAMEGLAMGRSSGLCQAQAFMFEMFMQSDPWWSLAMAVNVFLVFFFRAKPETFRKWWWLYCVICYGGPFCIALALLLVRNPRRGLVYGEATIWCWVDRAWDDIRIYTYYMLIWICILGSLILYFLVGFQVFQARNRLRDLSSSRSREPPTAVDDVSSRLFIPFRKTFNYMHLLTARVAKATHSTNKHQLSDLPDEGFYGTVITEVQIIRSTPSSSGNPSEPKPVHMNQLRTNSPASSGPCAAVSFGMRDYDRDRDGDCNNERHHAAPGQFFSTVTGPDAAPPHLRRKNNTWAWSMSGVINSFVIEDEIKRAYLRTSFLFALSVLVTWIPSSMNRIHSWLAGESPFEYHVATAAVLPLQGLWNAVIFFVTSSRGIKKGWVEMRDPRARGDSVSVTASGGGGGGGGGRKGSGCGGGITVSDQEEGMAGVSRSILRDGTERDSSDADAMTLGSDIELRRMTDTAEKMSSSL</sequence>
<gene>
    <name evidence="8" type="ORF">CSOL1703_00000528</name>
</gene>
<dbReference type="GO" id="GO:0007189">
    <property type="term" value="P:adenylate cyclase-activating G protein-coupled receptor signaling pathway"/>
    <property type="evidence" value="ECO:0007669"/>
    <property type="project" value="TreeGrafter"/>
</dbReference>
<evidence type="ECO:0000256" key="1">
    <source>
        <dbReference type="ARBA" id="ARBA00004141"/>
    </source>
</evidence>
<dbReference type="SUPFAM" id="SSF81321">
    <property type="entry name" value="Family A G protein-coupled receptor-like"/>
    <property type="match status" value="1"/>
</dbReference>
<dbReference type="PANTHER" id="PTHR23112">
    <property type="entry name" value="G PROTEIN-COUPLED RECEPTOR 157-RELATED"/>
    <property type="match status" value="1"/>
</dbReference>
<dbReference type="InterPro" id="IPR017981">
    <property type="entry name" value="GPCR_2-like_7TM"/>
</dbReference>
<evidence type="ECO:0000256" key="6">
    <source>
        <dbReference type="SAM" id="Phobius"/>
    </source>
</evidence>
<feature type="compositionally biased region" description="Gly residues" evidence="5">
    <location>
        <begin position="497"/>
        <end position="516"/>
    </location>
</feature>
<comment type="subcellular location">
    <subcellularLocation>
        <location evidence="1">Membrane</location>
        <topology evidence="1">Multi-pass membrane protein</topology>
    </subcellularLocation>
</comment>
<dbReference type="EMBL" id="CABFOC020000035">
    <property type="protein sequence ID" value="CAH0048582.1"/>
    <property type="molecule type" value="Genomic_DNA"/>
</dbReference>
<protein>
    <recommendedName>
        <fullName evidence="7">G-protein coupled receptors family 2 profile 2 domain-containing protein</fullName>
    </recommendedName>
</protein>
<feature type="transmembrane region" description="Helical" evidence="6">
    <location>
        <begin position="450"/>
        <end position="469"/>
    </location>
</feature>
<feature type="compositionally biased region" description="Polar residues" evidence="5">
    <location>
        <begin position="310"/>
        <end position="319"/>
    </location>
</feature>
<feature type="transmembrane region" description="Helical" evidence="6">
    <location>
        <begin position="85"/>
        <end position="104"/>
    </location>
</feature>
<organism evidence="8 9">
    <name type="scientific">Clonostachys solani</name>
    <dbReference type="NCBI Taxonomy" id="160281"/>
    <lineage>
        <taxon>Eukaryota</taxon>
        <taxon>Fungi</taxon>
        <taxon>Dikarya</taxon>
        <taxon>Ascomycota</taxon>
        <taxon>Pezizomycotina</taxon>
        <taxon>Sordariomycetes</taxon>
        <taxon>Hypocreomycetidae</taxon>
        <taxon>Hypocreales</taxon>
        <taxon>Bionectriaceae</taxon>
        <taxon>Clonostachys</taxon>
    </lineage>
</organism>
<reference evidence="8 9" key="2">
    <citation type="submission" date="2021-10" db="EMBL/GenBank/DDBJ databases">
        <authorList>
            <person name="Piombo E."/>
        </authorList>
    </citation>
    <scope>NUCLEOTIDE SEQUENCE [LARGE SCALE GENOMIC DNA]</scope>
</reference>
<feature type="transmembrane region" description="Helical" evidence="6">
    <location>
        <begin position="412"/>
        <end position="430"/>
    </location>
</feature>
<feature type="transmembrane region" description="Helical" evidence="6">
    <location>
        <begin position="131"/>
        <end position="147"/>
    </location>
</feature>
<feature type="transmembrane region" description="Helical" evidence="6">
    <location>
        <begin position="206"/>
        <end position="229"/>
    </location>
</feature>
<evidence type="ECO:0000256" key="5">
    <source>
        <dbReference type="SAM" id="MobiDB-lite"/>
    </source>
</evidence>
<dbReference type="GO" id="GO:0004930">
    <property type="term" value="F:G protein-coupled receptor activity"/>
    <property type="evidence" value="ECO:0007669"/>
    <property type="project" value="TreeGrafter"/>
</dbReference>
<dbReference type="PROSITE" id="PS50261">
    <property type="entry name" value="G_PROTEIN_RECEP_F2_4"/>
    <property type="match status" value="1"/>
</dbReference>
<feature type="region of interest" description="Disordered" evidence="5">
    <location>
        <begin position="489"/>
        <end position="569"/>
    </location>
</feature>
<reference evidence="9" key="1">
    <citation type="submission" date="2019-06" db="EMBL/GenBank/DDBJ databases">
        <authorList>
            <person name="Broberg M."/>
        </authorList>
    </citation>
    <scope>NUCLEOTIDE SEQUENCE [LARGE SCALE GENOMIC DNA]</scope>
</reference>
<evidence type="ECO:0000256" key="3">
    <source>
        <dbReference type="ARBA" id="ARBA00022989"/>
    </source>
</evidence>
<keyword evidence="4 6" id="KW-0472">Membrane</keyword>
<feature type="transmembrane region" description="Helical" evidence="6">
    <location>
        <begin position="60"/>
        <end position="78"/>
    </location>
</feature>
<evidence type="ECO:0000256" key="4">
    <source>
        <dbReference type="ARBA" id="ARBA00023136"/>
    </source>
</evidence>
<evidence type="ECO:0000256" key="2">
    <source>
        <dbReference type="ARBA" id="ARBA00022692"/>
    </source>
</evidence>
<keyword evidence="3 6" id="KW-1133">Transmembrane helix</keyword>
<dbReference type="PANTHER" id="PTHR23112:SF0">
    <property type="entry name" value="TRANSMEMBRANE PROTEIN 116"/>
    <property type="match status" value="1"/>
</dbReference>
<dbReference type="Proteomes" id="UP000775872">
    <property type="component" value="Unassembled WGS sequence"/>
</dbReference>
<evidence type="ECO:0000313" key="8">
    <source>
        <dbReference type="EMBL" id="CAH0048582.1"/>
    </source>
</evidence>
<accession>A0A9N9Z3U9</accession>
<dbReference type="Gene3D" id="1.20.1070.10">
    <property type="entry name" value="Rhodopsin 7-helix transmembrane proteins"/>
    <property type="match status" value="1"/>
</dbReference>
<feature type="compositionally biased region" description="Basic and acidic residues" evidence="5">
    <location>
        <begin position="532"/>
        <end position="542"/>
    </location>
</feature>
<keyword evidence="9" id="KW-1185">Reference proteome</keyword>
<proteinExistence type="predicted"/>
<name>A0A9N9Z3U9_9HYPO</name>
<evidence type="ECO:0000313" key="9">
    <source>
        <dbReference type="Proteomes" id="UP000775872"/>
    </source>
</evidence>